<feature type="binding site" evidence="10">
    <location>
        <position position="239"/>
    </location>
    <ligand>
        <name>a divalent metal cation</name>
        <dbReference type="ChEBI" id="CHEBI:60240"/>
    </ligand>
</feature>
<keyword evidence="5" id="KW-0378">Hydrolase</keyword>
<keyword evidence="6" id="KW-0156">Chromatin regulator</keyword>
<dbReference type="AlphaFoldDB" id="A0A438ED41"/>
<feature type="active site" description="Proton acceptor" evidence="8">
    <location>
        <position position="116"/>
    </location>
</feature>
<dbReference type="InterPro" id="IPR023696">
    <property type="entry name" value="Ureohydrolase_dom_sf"/>
</dbReference>
<feature type="binding site" evidence="9">
    <location>
        <position position="74"/>
    </location>
    <ligand>
        <name>substrate</name>
    </ligand>
</feature>
<evidence type="ECO:0000256" key="4">
    <source>
        <dbReference type="ARBA" id="ARBA00022491"/>
    </source>
</evidence>
<name>A0A438ED41_VITVI</name>
<organism evidence="12 13">
    <name type="scientific">Vitis vinifera</name>
    <name type="common">Grape</name>
    <dbReference type="NCBI Taxonomy" id="29760"/>
    <lineage>
        <taxon>Eukaryota</taxon>
        <taxon>Viridiplantae</taxon>
        <taxon>Streptophyta</taxon>
        <taxon>Embryophyta</taxon>
        <taxon>Tracheophyta</taxon>
        <taxon>Spermatophyta</taxon>
        <taxon>Magnoliopsida</taxon>
        <taxon>eudicotyledons</taxon>
        <taxon>Gunneridae</taxon>
        <taxon>Pentapetalae</taxon>
        <taxon>rosids</taxon>
        <taxon>Vitales</taxon>
        <taxon>Vitaceae</taxon>
        <taxon>Viteae</taxon>
        <taxon>Vitis</taxon>
    </lineage>
</organism>
<evidence type="ECO:0000313" key="13">
    <source>
        <dbReference type="Proteomes" id="UP000288805"/>
    </source>
</evidence>
<feature type="binding site" evidence="10">
    <location>
        <position position="153"/>
    </location>
    <ligand>
        <name>a divalent metal cation</name>
        <dbReference type="ChEBI" id="CHEBI:60240"/>
    </ligand>
</feature>
<dbReference type="PANTHER" id="PTHR10625">
    <property type="entry name" value="HISTONE DEACETYLASE HDAC1-RELATED"/>
    <property type="match status" value="1"/>
</dbReference>
<dbReference type="GO" id="GO:0141221">
    <property type="term" value="F:histone deacetylase activity, hydrolytic mechanism"/>
    <property type="evidence" value="ECO:0007669"/>
    <property type="project" value="UniProtKB-EC"/>
</dbReference>
<reference evidence="12 13" key="1">
    <citation type="journal article" date="2018" name="PLoS Genet.">
        <title>Population sequencing reveals clonal diversity and ancestral inbreeding in the grapevine cultivar Chardonnay.</title>
        <authorList>
            <person name="Roach M.J."/>
            <person name="Johnson D.L."/>
            <person name="Bohlmann J."/>
            <person name="van Vuuren H.J."/>
            <person name="Jones S.J."/>
            <person name="Pretorius I.S."/>
            <person name="Schmidt S.A."/>
            <person name="Borneman A.R."/>
        </authorList>
    </citation>
    <scope>NUCLEOTIDE SEQUENCE [LARGE SCALE GENOMIC DNA]</scope>
    <source>
        <strain evidence="13">cv. Chardonnay</strain>
        <tissue evidence="12">Leaf</tissue>
    </source>
</reference>
<evidence type="ECO:0000256" key="6">
    <source>
        <dbReference type="ARBA" id="ARBA00022853"/>
    </source>
</evidence>
<feature type="domain" description="Histone deacetylase" evidence="11">
    <location>
        <begin position="69"/>
        <end position="290"/>
    </location>
</feature>
<protein>
    <recommendedName>
        <fullName evidence="3">histone deacetylase</fullName>
        <ecNumber evidence="3">3.5.1.98</ecNumber>
    </recommendedName>
</protein>
<evidence type="ECO:0000256" key="2">
    <source>
        <dbReference type="ARBA" id="ARBA00006457"/>
    </source>
</evidence>
<proteinExistence type="inferred from homology"/>
<comment type="cofactor">
    <cofactor evidence="1">
        <name>Zn(2+)</name>
        <dbReference type="ChEBI" id="CHEBI:29105"/>
    </cofactor>
</comment>
<dbReference type="Gene3D" id="3.40.800.20">
    <property type="entry name" value="Histone deacetylase domain"/>
    <property type="match status" value="1"/>
</dbReference>
<feature type="binding site" evidence="9">
    <location>
        <position position="124"/>
    </location>
    <ligand>
        <name>substrate</name>
    </ligand>
</feature>
<dbReference type="PRINTS" id="PR01270">
    <property type="entry name" value="HDASUPER"/>
</dbReference>
<evidence type="ECO:0000256" key="10">
    <source>
        <dbReference type="PIRSR" id="PIRSR037913-3"/>
    </source>
</evidence>
<dbReference type="Proteomes" id="UP000288805">
    <property type="component" value="Unassembled WGS sequence"/>
</dbReference>
<evidence type="ECO:0000256" key="5">
    <source>
        <dbReference type="ARBA" id="ARBA00022801"/>
    </source>
</evidence>
<keyword evidence="4" id="KW-0678">Repressor</keyword>
<accession>A0A438ED41</accession>
<dbReference type="InterPro" id="IPR003084">
    <property type="entry name" value="HDAC_I/II"/>
</dbReference>
<evidence type="ECO:0000256" key="9">
    <source>
        <dbReference type="PIRSR" id="PIRSR037913-2"/>
    </source>
</evidence>
<feature type="binding site" evidence="9">
    <location>
        <position position="278"/>
    </location>
    <ligand>
        <name>substrate</name>
    </ligand>
</feature>
<dbReference type="Pfam" id="PF00850">
    <property type="entry name" value="Hist_deacetyl"/>
    <property type="match status" value="1"/>
</dbReference>
<gene>
    <name evidence="12" type="primary">HDA19_1</name>
    <name evidence="12" type="ORF">CK203_094990</name>
</gene>
<keyword evidence="10" id="KW-0479">Metal-binding</keyword>
<dbReference type="EC" id="3.5.1.98" evidence="3"/>
<evidence type="ECO:0000256" key="1">
    <source>
        <dbReference type="ARBA" id="ARBA00001947"/>
    </source>
</evidence>
<evidence type="ECO:0000256" key="8">
    <source>
        <dbReference type="PIRSR" id="PIRSR037913-1"/>
    </source>
</evidence>
<evidence type="ECO:0000259" key="11">
    <source>
        <dbReference type="Pfam" id="PF00850"/>
    </source>
</evidence>
<sequence length="291" mass="32386">MDTGGNSLPSGADGVKRKVSYFYDPEVGNYYYGQGHPMKPHRIRMTHALLAHYGLLQHMQDQLRQLKRFNVGEDCPVFDGLYSFCQTYAGGSVGGAVKLNHGFCDIAINWAGGLHHAKKCEASGFCYVNDIVLAILELLKQHERVLYVDIDIHHGDGVEEAFYTTDRVMTVSFHKFGDYFPGTGDIRDIGFGKGKYYSLNVPLDDGIDDESYHCLFKPIIGKVMEIFRPGAVVLQCGADSLSGDRLGCFNLSIKGHAECVRFMRSFNVPLLLLGGGGYTIRNVARCWCYEV</sequence>
<dbReference type="InterPro" id="IPR037138">
    <property type="entry name" value="His_deacetylse_dom_sf"/>
</dbReference>
<evidence type="ECO:0000313" key="12">
    <source>
        <dbReference type="EMBL" id="RVW45725.1"/>
    </source>
</evidence>
<evidence type="ECO:0000256" key="7">
    <source>
        <dbReference type="ARBA" id="ARBA00048287"/>
    </source>
</evidence>
<dbReference type="EMBL" id="QGNW01001317">
    <property type="protein sequence ID" value="RVW45725.1"/>
    <property type="molecule type" value="Genomic_DNA"/>
</dbReference>
<dbReference type="PRINTS" id="PR01271">
    <property type="entry name" value="HISDACETLASE"/>
</dbReference>
<comment type="catalytic activity">
    <reaction evidence="7">
        <text>N(6)-acetyl-L-lysyl-[histone] + H2O = L-lysyl-[histone] + acetate</text>
        <dbReference type="Rhea" id="RHEA:58196"/>
        <dbReference type="Rhea" id="RHEA-COMP:9845"/>
        <dbReference type="Rhea" id="RHEA-COMP:11338"/>
        <dbReference type="ChEBI" id="CHEBI:15377"/>
        <dbReference type="ChEBI" id="CHEBI:29969"/>
        <dbReference type="ChEBI" id="CHEBI:30089"/>
        <dbReference type="ChEBI" id="CHEBI:61930"/>
        <dbReference type="EC" id="3.5.1.98"/>
    </reaction>
</comment>
<dbReference type="PIRSF" id="PIRSF037913">
    <property type="entry name" value="His_deacetylse_1"/>
    <property type="match status" value="1"/>
</dbReference>
<comment type="similarity">
    <text evidence="2">Belongs to the histone deacetylase family. HD type 1 subfamily.</text>
</comment>
<feature type="binding site" evidence="10">
    <location>
        <position position="151"/>
    </location>
    <ligand>
        <name>a divalent metal cation</name>
        <dbReference type="ChEBI" id="CHEBI:60240"/>
    </ligand>
</feature>
<dbReference type="PANTHER" id="PTHR10625:SF44">
    <property type="entry name" value="HISTONE DEACETYLASE 19"/>
    <property type="match status" value="1"/>
</dbReference>
<dbReference type="InterPro" id="IPR000286">
    <property type="entry name" value="HDACs"/>
</dbReference>
<dbReference type="GO" id="GO:0046872">
    <property type="term" value="F:metal ion binding"/>
    <property type="evidence" value="ECO:0007669"/>
    <property type="project" value="UniProtKB-KW"/>
</dbReference>
<comment type="caution">
    <text evidence="12">The sequence shown here is derived from an EMBL/GenBank/DDBJ whole genome shotgun (WGS) entry which is preliminary data.</text>
</comment>
<evidence type="ECO:0000256" key="3">
    <source>
        <dbReference type="ARBA" id="ARBA00012111"/>
    </source>
</evidence>
<dbReference type="CDD" id="cd09991">
    <property type="entry name" value="HDAC_classI"/>
    <property type="match status" value="1"/>
</dbReference>
<dbReference type="InterPro" id="IPR023801">
    <property type="entry name" value="His_deacetylse_dom"/>
</dbReference>
<dbReference type="SUPFAM" id="SSF52768">
    <property type="entry name" value="Arginase/deacetylase"/>
    <property type="match status" value="1"/>
</dbReference>